<name>X1NFR9_9ZZZZ</name>
<protein>
    <submittedName>
        <fullName evidence="1">Uncharacterized protein</fullName>
    </submittedName>
</protein>
<feature type="non-terminal residue" evidence="1">
    <location>
        <position position="1"/>
    </location>
</feature>
<dbReference type="AlphaFoldDB" id="X1NFR9"/>
<reference evidence="1" key="1">
    <citation type="journal article" date="2014" name="Front. Microbiol.">
        <title>High frequency of phylogenetically diverse reductive dehalogenase-homologous genes in deep subseafloor sedimentary metagenomes.</title>
        <authorList>
            <person name="Kawai M."/>
            <person name="Futagami T."/>
            <person name="Toyoda A."/>
            <person name="Takaki Y."/>
            <person name="Nishi S."/>
            <person name="Hori S."/>
            <person name="Arai W."/>
            <person name="Tsubouchi T."/>
            <person name="Morono Y."/>
            <person name="Uchiyama I."/>
            <person name="Ito T."/>
            <person name="Fujiyama A."/>
            <person name="Inagaki F."/>
            <person name="Takami H."/>
        </authorList>
    </citation>
    <scope>NUCLEOTIDE SEQUENCE</scope>
    <source>
        <strain evidence="1">Expedition CK06-06</strain>
    </source>
</reference>
<accession>X1NFR9</accession>
<dbReference type="EMBL" id="BARV01029256">
    <property type="protein sequence ID" value="GAI42892.1"/>
    <property type="molecule type" value="Genomic_DNA"/>
</dbReference>
<comment type="caution">
    <text evidence="1">The sequence shown here is derived from an EMBL/GenBank/DDBJ whole genome shotgun (WGS) entry which is preliminary data.</text>
</comment>
<evidence type="ECO:0000313" key="1">
    <source>
        <dbReference type="EMBL" id="GAI42892.1"/>
    </source>
</evidence>
<sequence length="31" mass="3861">RIRPSEEKLRARLYEEIEREFSTFFIMEGID</sequence>
<gene>
    <name evidence="1" type="ORF">S06H3_46685</name>
</gene>
<proteinExistence type="predicted"/>
<organism evidence="1">
    <name type="scientific">marine sediment metagenome</name>
    <dbReference type="NCBI Taxonomy" id="412755"/>
    <lineage>
        <taxon>unclassified sequences</taxon>
        <taxon>metagenomes</taxon>
        <taxon>ecological metagenomes</taxon>
    </lineage>
</organism>